<feature type="compositionally biased region" description="Polar residues" evidence="1">
    <location>
        <begin position="888"/>
        <end position="902"/>
    </location>
</feature>
<keyword evidence="3" id="KW-1185">Reference proteome</keyword>
<evidence type="ECO:0000313" key="3">
    <source>
        <dbReference type="Proteomes" id="UP000027361"/>
    </source>
</evidence>
<gene>
    <name evidence="2" type="ORF">K437DRAFT_264151</name>
</gene>
<feature type="region of interest" description="Disordered" evidence="1">
    <location>
        <begin position="1106"/>
        <end position="1126"/>
    </location>
</feature>
<feature type="compositionally biased region" description="Polar residues" evidence="1">
    <location>
        <begin position="972"/>
        <end position="1000"/>
    </location>
</feature>
<evidence type="ECO:0000313" key="2">
    <source>
        <dbReference type="EMBL" id="KDN40955.1"/>
    </source>
</evidence>
<feature type="region of interest" description="Disordered" evidence="1">
    <location>
        <begin position="243"/>
        <end position="335"/>
    </location>
</feature>
<feature type="compositionally biased region" description="Low complexity" evidence="1">
    <location>
        <begin position="41"/>
        <end position="52"/>
    </location>
</feature>
<accession>A0A066VQW2</accession>
<dbReference type="RefSeq" id="XP_013241545.1">
    <property type="nucleotide sequence ID" value="XM_013386091.1"/>
</dbReference>
<dbReference type="STRING" id="1037660.A0A066VQW2"/>
<evidence type="ECO:0000256" key="1">
    <source>
        <dbReference type="SAM" id="MobiDB-lite"/>
    </source>
</evidence>
<feature type="compositionally biased region" description="Polar residues" evidence="1">
    <location>
        <begin position="111"/>
        <end position="150"/>
    </location>
</feature>
<sequence>MTTTSSAVASGAATGKLALQVQPPDAQEFVQESPTPLIPGSFDDSFPSSASSTGQEFANSINNSGTTDGAPNRKAAGMSRSLRISVSPITSTDYRTSAPISPGSILDLYTRSPTSDARCSASLSASPGQPTVTSSSGESLRQGHQSSESTPMPPPADASESAQRDQKMSVPIGQVVVDACADGNQATVPALAPASGPTRSDIWPSYADNGVRACKTSDSSAAAGGAGLMTGTGSWPLAGAVNAGAGKSSSRRPNYVQGSPSIRAHPMMNTNNSNTHATGGGGSCGSPQAPFGFTQPPLPSPRSRSSTNNFGSGVAAPVSHSLNEQDSATSAQSEDASASFAARAGATSLTEAGSSSSTVNVASDIKNVATTSKTTSSPSKRDDGIVDPASLSIAAVQQLPELGIAHPQKRPASGSDIYPVSEDSAHAMWSQYQDQFELTDGNNDIDDPKRAAAKPSTIRSLTLGSAAADSSEQHKISQRSCMLAEVYDPFSTTTAPGTTAPVAPAGSPSYYEIPAVYQAKAITDINAPAPPASTSDSAAEGTDKETDGASDAFSASQEAPHIPHRVSSSFQGGVPPAATRTADASTSVVDPPSSTAAHHVPLKAASPLAQAIPFEDVYMDAGSVIIPSRSDSGGSDDLGHLDPKMGGVDPAMLESSVAISASNTASALTTTLTSAPSAAPRATTAVRLEQGQERTSGGIDASDSSDYGSDAHEETLQRPPRRNRLREGSDNQLPVGPQRPSSTLITTAVGDYLEDKMEISAPSEFSSAPSDGDLTAEQQAQLEARLEKEADEMDPSRPRTLQEARALARERARLRQQQAALPEGTPEVVAAVSPQMRPKRDPRRGTAESQVVNSTSMLHHSSEMPIQNSRAVLEGSSQPGSGGLTLDSIPSRSAENGALSTSLRDKRKGQVSPVLPQKQTVSPISGIKDLQAAVSASMNDISFGSTVEAVSQGCAAPQTQHSPTASRGVLTPRQSSLAQLPQTSSSQPSFSGNTHSNSVTPRIEHVPAFDFRLGPMGGPSLAVDSHFAEQPVYPTPLVTVGRIEIYGKTLPWPAAFDSSKIIEKKRNAAWDRAKLYAIATNQLLTTPTNLATWVEVKNRPTAKLVPTRTDGKHAKKHHMQLPSVRT</sequence>
<feature type="region of interest" description="Disordered" evidence="1">
    <location>
        <begin position="873"/>
        <end position="917"/>
    </location>
</feature>
<feature type="compositionally biased region" description="Polar residues" evidence="1">
    <location>
        <begin position="582"/>
        <end position="596"/>
    </location>
</feature>
<comment type="caution">
    <text evidence="2">The sequence shown here is derived from an EMBL/GenBank/DDBJ whole genome shotgun (WGS) entry which is preliminary data.</text>
</comment>
<dbReference type="InParanoid" id="A0A066VQW2"/>
<feature type="region of interest" description="Disordered" evidence="1">
    <location>
        <begin position="1"/>
        <end position="168"/>
    </location>
</feature>
<dbReference type="GeneID" id="25265698"/>
<feature type="compositionally biased region" description="Polar residues" evidence="1">
    <location>
        <begin position="247"/>
        <end position="260"/>
    </location>
</feature>
<protein>
    <submittedName>
        <fullName evidence="2">Uncharacterized protein</fullName>
    </submittedName>
</protein>
<feature type="region of interest" description="Disordered" evidence="1">
    <location>
        <begin position="954"/>
        <end position="1001"/>
    </location>
</feature>
<dbReference type="HOGENOM" id="CLU_279679_0_0_1"/>
<feature type="compositionally biased region" description="Low complexity" evidence="1">
    <location>
        <begin position="1"/>
        <end position="15"/>
    </location>
</feature>
<feature type="compositionally biased region" description="Low complexity" evidence="1">
    <location>
        <begin position="671"/>
        <end position="685"/>
    </location>
</feature>
<dbReference type="EMBL" id="JMSN01000085">
    <property type="protein sequence ID" value="KDN40955.1"/>
    <property type="molecule type" value="Genomic_DNA"/>
</dbReference>
<dbReference type="AlphaFoldDB" id="A0A066VQW2"/>
<feature type="compositionally biased region" description="Polar residues" evidence="1">
    <location>
        <begin position="268"/>
        <end position="277"/>
    </location>
</feature>
<feature type="region of interest" description="Disordered" evidence="1">
    <location>
        <begin position="628"/>
        <end position="649"/>
    </location>
</feature>
<feature type="region of interest" description="Disordered" evidence="1">
    <location>
        <begin position="527"/>
        <end position="598"/>
    </location>
</feature>
<organism evidence="2 3">
    <name type="scientific">Tilletiaria anomala (strain ATCC 24038 / CBS 436.72 / UBC 951)</name>
    <dbReference type="NCBI Taxonomy" id="1037660"/>
    <lineage>
        <taxon>Eukaryota</taxon>
        <taxon>Fungi</taxon>
        <taxon>Dikarya</taxon>
        <taxon>Basidiomycota</taxon>
        <taxon>Ustilaginomycotina</taxon>
        <taxon>Exobasidiomycetes</taxon>
        <taxon>Georgefischeriales</taxon>
        <taxon>Tilletiariaceae</taxon>
        <taxon>Tilletiaria</taxon>
    </lineage>
</organism>
<dbReference type="Proteomes" id="UP000027361">
    <property type="component" value="Unassembled WGS sequence"/>
</dbReference>
<dbReference type="OrthoDB" id="2413468at2759"/>
<feature type="compositionally biased region" description="Polar residues" evidence="1">
    <location>
        <begin position="53"/>
        <end position="69"/>
    </location>
</feature>
<feature type="compositionally biased region" description="Polar residues" evidence="1">
    <location>
        <begin position="82"/>
        <end position="99"/>
    </location>
</feature>
<feature type="region of interest" description="Disordered" evidence="1">
    <location>
        <begin position="811"/>
        <end position="851"/>
    </location>
</feature>
<feature type="region of interest" description="Disordered" evidence="1">
    <location>
        <begin position="671"/>
        <end position="744"/>
    </location>
</feature>
<name>A0A066VQW2_TILAU</name>
<reference evidence="2 3" key="1">
    <citation type="submission" date="2014-05" db="EMBL/GenBank/DDBJ databases">
        <title>Draft genome sequence of a rare smut relative, Tilletiaria anomala UBC 951.</title>
        <authorList>
            <consortium name="DOE Joint Genome Institute"/>
            <person name="Toome M."/>
            <person name="Kuo A."/>
            <person name="Henrissat B."/>
            <person name="Lipzen A."/>
            <person name="Tritt A."/>
            <person name="Yoshinaga Y."/>
            <person name="Zane M."/>
            <person name="Barry K."/>
            <person name="Grigoriev I.V."/>
            <person name="Spatafora J.W."/>
            <person name="Aimea M.C."/>
        </authorList>
    </citation>
    <scope>NUCLEOTIDE SEQUENCE [LARGE SCALE GENOMIC DNA]</scope>
    <source>
        <strain evidence="2 3">UBC 951</strain>
    </source>
</reference>
<feature type="compositionally biased region" description="Polar residues" evidence="1">
    <location>
        <begin position="320"/>
        <end position="332"/>
    </location>
</feature>
<proteinExistence type="predicted"/>
<feature type="compositionally biased region" description="Low complexity" evidence="1">
    <location>
        <begin position="696"/>
        <end position="708"/>
    </location>
</feature>